<reference evidence="2 3" key="1">
    <citation type="submission" date="2019-11" db="EMBL/GenBank/DDBJ databases">
        <title>Agromyces kandeliae sp. nov., isolated from mangrove soil.</title>
        <authorList>
            <person name="Wang R."/>
        </authorList>
    </citation>
    <scope>NUCLEOTIDE SEQUENCE [LARGE SCALE GENOMIC DNA]</scope>
    <source>
        <strain evidence="2 3">Q22</strain>
    </source>
</reference>
<gene>
    <name evidence="2" type="ORF">GJR97_17735</name>
</gene>
<name>A0A6L5R7C8_9MICO</name>
<keyword evidence="1" id="KW-0812">Transmembrane</keyword>
<keyword evidence="1" id="KW-1133">Transmembrane helix</keyword>
<dbReference type="EMBL" id="WKJD01000021">
    <property type="protein sequence ID" value="MRX45554.1"/>
    <property type="molecule type" value="Genomic_DNA"/>
</dbReference>
<evidence type="ECO:0000313" key="2">
    <source>
        <dbReference type="EMBL" id="MRX45554.1"/>
    </source>
</evidence>
<dbReference type="Proteomes" id="UP000476511">
    <property type="component" value="Unassembled WGS sequence"/>
</dbReference>
<dbReference type="RefSeq" id="WP_154348045.1">
    <property type="nucleotide sequence ID" value="NZ_WKJD01000021.1"/>
</dbReference>
<accession>A0A6L5R7C8</accession>
<keyword evidence="1" id="KW-0472">Membrane</keyword>
<protein>
    <submittedName>
        <fullName evidence="2">Uncharacterized protein</fullName>
    </submittedName>
</protein>
<sequence length="63" mass="7027">MDPNIDPSLLLGQSVAVLVIGSLIYLAFIALSVWIGYLIVKAAVRNGLREHTLWLEQRRGPLR</sequence>
<comment type="caution">
    <text evidence="2">The sequence shown here is derived from an EMBL/GenBank/DDBJ whole genome shotgun (WGS) entry which is preliminary data.</text>
</comment>
<feature type="transmembrane region" description="Helical" evidence="1">
    <location>
        <begin position="15"/>
        <end position="40"/>
    </location>
</feature>
<evidence type="ECO:0000313" key="3">
    <source>
        <dbReference type="Proteomes" id="UP000476511"/>
    </source>
</evidence>
<organism evidence="2 3">
    <name type="scientific">Agromyces kandeliae</name>
    <dbReference type="NCBI Taxonomy" id="2666141"/>
    <lineage>
        <taxon>Bacteria</taxon>
        <taxon>Bacillati</taxon>
        <taxon>Actinomycetota</taxon>
        <taxon>Actinomycetes</taxon>
        <taxon>Micrococcales</taxon>
        <taxon>Microbacteriaceae</taxon>
        <taxon>Agromyces</taxon>
    </lineage>
</organism>
<keyword evidence="3" id="KW-1185">Reference proteome</keyword>
<evidence type="ECO:0000256" key="1">
    <source>
        <dbReference type="SAM" id="Phobius"/>
    </source>
</evidence>
<dbReference type="AlphaFoldDB" id="A0A6L5R7C8"/>
<proteinExistence type="predicted"/>